<evidence type="ECO:0000313" key="1">
    <source>
        <dbReference type="EMBL" id="VAW63625.1"/>
    </source>
</evidence>
<dbReference type="AlphaFoldDB" id="A0A3B0X5N4"/>
<gene>
    <name evidence="1" type="ORF">MNBD_GAMMA09-1549</name>
</gene>
<feature type="non-terminal residue" evidence="1">
    <location>
        <position position="1"/>
    </location>
</feature>
<dbReference type="EMBL" id="UOFI01000043">
    <property type="protein sequence ID" value="VAW63625.1"/>
    <property type="molecule type" value="Genomic_DNA"/>
</dbReference>
<accession>A0A3B0X5N4</accession>
<sequence length="386" mass="44968">KYPSLLQFDTALNKGIIQDNLQSLYGIKQAPCDTYLRERLDEVEPKHLRKSYSQLFSILQRGKGLEGFSYIDDHYLLSIDGTGYFSSSEVRCDQCCEKHHRDGHTTYYHQLLGAVLVHPDHREVFPLAPEPILKQDGASKNDCERNAAKRLLEDTRREHPHLKFIVVEDGLASNAPHIKQLKKLNYRFILGAKAKDHTFLFDWVDKTAATSEIEFTDKQGIKHRFRYLNNAPLNGSNIDLEINFLEYWETKPSGKTQHFSWVTDLPLCETNLMQIMRGARARWKIENETFNTLKNHGYYFEHNFGHGYQHLSTVMVHLMMLAFLIDQIQQRCCGLFNRAMEKEGTQSNFWEQLRSLFKCYLIPDWEALYLGIANELKPTVIPYNTT</sequence>
<name>A0A3B0X5N4_9ZZZZ</name>
<organism evidence="1">
    <name type="scientific">hydrothermal vent metagenome</name>
    <dbReference type="NCBI Taxonomy" id="652676"/>
    <lineage>
        <taxon>unclassified sequences</taxon>
        <taxon>metagenomes</taxon>
        <taxon>ecological metagenomes</taxon>
    </lineage>
</organism>
<reference evidence="1" key="1">
    <citation type="submission" date="2018-06" db="EMBL/GenBank/DDBJ databases">
        <authorList>
            <person name="Zhirakovskaya E."/>
        </authorList>
    </citation>
    <scope>NUCLEOTIDE SEQUENCE</scope>
</reference>
<evidence type="ECO:0008006" key="2">
    <source>
        <dbReference type="Google" id="ProtNLM"/>
    </source>
</evidence>
<protein>
    <recommendedName>
        <fullName evidence="2">Transposase IS4-like domain-containing protein</fullName>
    </recommendedName>
</protein>
<proteinExistence type="predicted"/>